<dbReference type="AlphaFoldDB" id="A0A1G6J8F0"/>
<keyword evidence="3 5" id="KW-1133">Transmembrane helix</keyword>
<feature type="transmembrane region" description="Helical" evidence="5">
    <location>
        <begin position="127"/>
        <end position="150"/>
    </location>
</feature>
<dbReference type="GO" id="GO:0016020">
    <property type="term" value="C:membrane"/>
    <property type="evidence" value="ECO:0007669"/>
    <property type="project" value="UniProtKB-SubCell"/>
</dbReference>
<accession>A0A1G6J8F0</accession>
<keyword evidence="2 5" id="KW-0812">Transmembrane</keyword>
<dbReference type="STRING" id="1814289.SAMN05216410_1277"/>
<feature type="transmembrane region" description="Helical" evidence="5">
    <location>
        <begin position="255"/>
        <end position="273"/>
    </location>
</feature>
<proteinExistence type="predicted"/>
<feature type="transmembrane region" description="Helical" evidence="5">
    <location>
        <begin position="156"/>
        <end position="177"/>
    </location>
</feature>
<comment type="subcellular location">
    <subcellularLocation>
        <location evidence="1">Membrane</location>
        <topology evidence="1">Multi-pass membrane protein</topology>
    </subcellularLocation>
</comment>
<name>A0A1G6J8F0_9MICO</name>
<dbReference type="InterPro" id="IPR000537">
    <property type="entry name" value="UbiA_prenyltransferase"/>
</dbReference>
<gene>
    <name evidence="6" type="ORF">SAMN05216410_1277</name>
</gene>
<feature type="transmembrane region" description="Helical" evidence="5">
    <location>
        <begin position="198"/>
        <end position="221"/>
    </location>
</feature>
<evidence type="ECO:0000256" key="3">
    <source>
        <dbReference type="ARBA" id="ARBA00022989"/>
    </source>
</evidence>
<evidence type="ECO:0000256" key="2">
    <source>
        <dbReference type="ARBA" id="ARBA00022692"/>
    </source>
</evidence>
<dbReference type="InterPro" id="IPR044878">
    <property type="entry name" value="UbiA_sf"/>
</dbReference>
<evidence type="ECO:0000313" key="6">
    <source>
        <dbReference type="EMBL" id="SDC14981.1"/>
    </source>
</evidence>
<feature type="transmembrane region" description="Helical" evidence="5">
    <location>
        <begin position="227"/>
        <end position="248"/>
    </location>
</feature>
<evidence type="ECO:0000256" key="1">
    <source>
        <dbReference type="ARBA" id="ARBA00004141"/>
    </source>
</evidence>
<dbReference type="RefSeq" id="WP_093181771.1">
    <property type="nucleotide sequence ID" value="NZ_FMYH01000002.1"/>
</dbReference>
<reference evidence="6 7" key="1">
    <citation type="submission" date="2016-09" db="EMBL/GenBank/DDBJ databases">
        <authorList>
            <person name="Capua I."/>
            <person name="De Benedictis P."/>
            <person name="Joannis T."/>
            <person name="Lombin L.H."/>
            <person name="Cattoli G."/>
        </authorList>
    </citation>
    <scope>NUCLEOTIDE SEQUENCE [LARGE SCALE GENOMIC DNA]</scope>
    <source>
        <strain evidence="6 7">ISLP-3</strain>
    </source>
</reference>
<dbReference type="EMBL" id="FMYH01000002">
    <property type="protein sequence ID" value="SDC14981.1"/>
    <property type="molecule type" value="Genomic_DNA"/>
</dbReference>
<feature type="transmembrane region" description="Helical" evidence="5">
    <location>
        <begin position="87"/>
        <end position="115"/>
    </location>
</feature>
<evidence type="ECO:0000256" key="4">
    <source>
        <dbReference type="ARBA" id="ARBA00023136"/>
    </source>
</evidence>
<keyword evidence="4 5" id="KW-0472">Membrane</keyword>
<protein>
    <submittedName>
        <fullName evidence="6">4-hydroxybenzoate polyprenyltransferase</fullName>
    </submittedName>
</protein>
<dbReference type="OrthoDB" id="3212588at2"/>
<evidence type="ECO:0000313" key="7">
    <source>
        <dbReference type="Proteomes" id="UP000199039"/>
    </source>
</evidence>
<keyword evidence="6" id="KW-0808">Transferase</keyword>
<dbReference type="Pfam" id="PF01040">
    <property type="entry name" value="UbiA"/>
    <property type="match status" value="1"/>
</dbReference>
<dbReference type="GO" id="GO:0016765">
    <property type="term" value="F:transferase activity, transferring alkyl or aryl (other than methyl) groups"/>
    <property type="evidence" value="ECO:0007669"/>
    <property type="project" value="InterPro"/>
</dbReference>
<evidence type="ECO:0000256" key="5">
    <source>
        <dbReference type="SAM" id="Phobius"/>
    </source>
</evidence>
<organism evidence="6 7">
    <name type="scientific">Sanguibacter gelidistatuariae</name>
    <dbReference type="NCBI Taxonomy" id="1814289"/>
    <lineage>
        <taxon>Bacteria</taxon>
        <taxon>Bacillati</taxon>
        <taxon>Actinomycetota</taxon>
        <taxon>Actinomycetes</taxon>
        <taxon>Micrococcales</taxon>
        <taxon>Sanguibacteraceae</taxon>
        <taxon>Sanguibacter</taxon>
    </lineage>
</organism>
<keyword evidence="7" id="KW-1185">Reference proteome</keyword>
<dbReference type="Proteomes" id="UP000199039">
    <property type="component" value="Unassembled WGS sequence"/>
</dbReference>
<dbReference type="Gene3D" id="1.10.357.140">
    <property type="entry name" value="UbiA prenyltransferase"/>
    <property type="match status" value="1"/>
</dbReference>
<feature type="transmembrane region" description="Helical" evidence="5">
    <location>
        <begin position="20"/>
        <end position="47"/>
    </location>
</feature>
<sequence length="284" mass="27993">MASPATLLVRSAHPGPTAAVTVLAVVLGVGVGLPAGTLVLLALAILAGQLSIGWSNDWIDAERDTAVGRTDKPVAQGLLDAGAVRTAALAAAGATVVLSFALGLAAGAVHVVLVASGWSYNAGLKRTPFSVVPFMVSFGLLPAVVTLALPDPAPPAAWAVVVGAVLGIAIHFTNVLPDLADDAATGVAGLPHRVGRRVSGLVAFGALALAAVVAGVGPALGQGGIPVITVVGVLAAVSIAVWGAVLVLTRPPGRLLFQLIIVASLLLATQLALSGTRLVAELGP</sequence>